<protein>
    <submittedName>
        <fullName evidence="1">Uncharacterized protein</fullName>
    </submittedName>
</protein>
<evidence type="ECO:0000313" key="2">
    <source>
        <dbReference type="Proteomes" id="UP000243904"/>
    </source>
</evidence>
<proteinExistence type="predicted"/>
<organism evidence="1 2">
    <name type="scientific">Bradyrhizobium canariense</name>
    <dbReference type="NCBI Taxonomy" id="255045"/>
    <lineage>
        <taxon>Bacteria</taxon>
        <taxon>Pseudomonadati</taxon>
        <taxon>Pseudomonadota</taxon>
        <taxon>Alphaproteobacteria</taxon>
        <taxon>Hyphomicrobiales</taxon>
        <taxon>Nitrobacteraceae</taxon>
        <taxon>Bradyrhizobium</taxon>
    </lineage>
</organism>
<gene>
    <name evidence="1" type="ORF">SAMN05444158_5527</name>
</gene>
<accession>A0A1H1ZLE0</accession>
<name>A0A1H1ZLE0_9BRAD</name>
<reference evidence="2" key="1">
    <citation type="submission" date="2016-10" db="EMBL/GenBank/DDBJ databases">
        <authorList>
            <person name="Varghese N."/>
            <person name="Submissions S."/>
        </authorList>
    </citation>
    <scope>NUCLEOTIDE SEQUENCE [LARGE SCALE GENOMIC DNA]</scope>
    <source>
        <strain evidence="2">GAS369</strain>
    </source>
</reference>
<sequence length="53" mass="5538">MTGSAPRLHPFCFDAFSLREPVSISLENAMGVFVVVVANLKTVSLCDAGAVAV</sequence>
<keyword evidence="2" id="KW-1185">Reference proteome</keyword>
<dbReference type="Proteomes" id="UP000243904">
    <property type="component" value="Chromosome I"/>
</dbReference>
<evidence type="ECO:0000313" key="1">
    <source>
        <dbReference type="EMBL" id="SDT34548.1"/>
    </source>
</evidence>
<dbReference type="RefSeq" id="WP_167558892.1">
    <property type="nucleotide sequence ID" value="NZ_LT629750.1"/>
</dbReference>
<dbReference type="EMBL" id="LT629750">
    <property type="protein sequence ID" value="SDT34548.1"/>
    <property type="molecule type" value="Genomic_DNA"/>
</dbReference>
<dbReference type="AlphaFoldDB" id="A0A1H1ZLE0"/>